<evidence type="ECO:0000313" key="3">
    <source>
        <dbReference type="RefSeq" id="XP_028036968.1"/>
    </source>
</evidence>
<reference evidence="3" key="1">
    <citation type="submission" date="2025-08" db="UniProtKB">
        <authorList>
            <consortium name="RefSeq"/>
        </authorList>
    </citation>
    <scope>IDENTIFICATION</scope>
    <source>
        <tissue evidence="3">Silk gland</tissue>
    </source>
</reference>
<dbReference type="Proteomes" id="UP000504629">
    <property type="component" value="Unplaced"/>
</dbReference>
<dbReference type="OrthoDB" id="6908059at2759"/>
<accession>A0A6J2K5S0</accession>
<dbReference type="AlphaFoldDB" id="A0A6J2K5S0"/>
<protein>
    <submittedName>
        <fullName evidence="3">Uncharacterized protein LOC114248050 isoform X1</fullName>
    </submittedName>
</protein>
<dbReference type="KEGG" id="bman:114248050"/>
<evidence type="ECO:0000313" key="2">
    <source>
        <dbReference type="Proteomes" id="UP000504629"/>
    </source>
</evidence>
<dbReference type="RefSeq" id="XP_028036968.1">
    <property type="nucleotide sequence ID" value="XM_028181167.1"/>
</dbReference>
<proteinExistence type="predicted"/>
<dbReference type="GeneID" id="114248050"/>
<keyword evidence="2" id="KW-1185">Reference proteome</keyword>
<organism evidence="2 3">
    <name type="scientific">Bombyx mandarina</name>
    <name type="common">Wild silk moth</name>
    <name type="synonym">Wild silkworm</name>
    <dbReference type="NCBI Taxonomy" id="7092"/>
    <lineage>
        <taxon>Eukaryota</taxon>
        <taxon>Metazoa</taxon>
        <taxon>Ecdysozoa</taxon>
        <taxon>Arthropoda</taxon>
        <taxon>Hexapoda</taxon>
        <taxon>Insecta</taxon>
        <taxon>Pterygota</taxon>
        <taxon>Neoptera</taxon>
        <taxon>Endopterygota</taxon>
        <taxon>Lepidoptera</taxon>
        <taxon>Glossata</taxon>
        <taxon>Ditrysia</taxon>
        <taxon>Bombycoidea</taxon>
        <taxon>Bombycidae</taxon>
        <taxon>Bombycinae</taxon>
        <taxon>Bombyx</taxon>
    </lineage>
</organism>
<feature type="compositionally biased region" description="Polar residues" evidence="1">
    <location>
        <begin position="184"/>
        <end position="197"/>
    </location>
</feature>
<name>A0A6J2K5S0_BOMMA</name>
<gene>
    <name evidence="3" type="primary">LOC114248050</name>
</gene>
<evidence type="ECO:0000256" key="1">
    <source>
        <dbReference type="SAM" id="MobiDB-lite"/>
    </source>
</evidence>
<feature type="region of interest" description="Disordered" evidence="1">
    <location>
        <begin position="87"/>
        <end position="118"/>
    </location>
</feature>
<sequence length="339" mass="38654">MSKWTSKHAILRDLCEAQGQVPVEIDLTVSADDKPPPLNLTEETEEEFFRHYGDGDVISTPDFGLIKEMLEKVSEVNLHSDECVENAPDELKDSPRTFEATPCAENTETPIEKKKKNKRKERNVAIESIFKMENQENALLKFESANDFPKLLKPNDFISDDVNNTESNILRSVREVPQEKDSINTKPSSSKQAVSPFNSPKVNLEAVPMFKKKSPSHKPVDAVENLVSKARCKARSQDHGIYRPSQMADEYYKEYLERVKLKETIHEDIWSRAERQMKEIESKKKLAASSSYAATESAKLNENEALDVVRLPHHRHELPGDCVVCQLMTERGYDYSSIE</sequence>
<feature type="region of interest" description="Disordered" evidence="1">
    <location>
        <begin position="177"/>
        <end position="197"/>
    </location>
</feature>